<evidence type="ECO:0000313" key="2">
    <source>
        <dbReference type="Proteomes" id="UP000287651"/>
    </source>
</evidence>
<proteinExistence type="predicted"/>
<comment type="caution">
    <text evidence="1">The sequence shown here is derived from an EMBL/GenBank/DDBJ whole genome shotgun (WGS) entry which is preliminary data.</text>
</comment>
<protein>
    <submittedName>
        <fullName evidence="1">Uncharacterized protein</fullName>
    </submittedName>
</protein>
<feature type="non-terminal residue" evidence="1">
    <location>
        <position position="1"/>
    </location>
</feature>
<organism evidence="1 2">
    <name type="scientific">Ensete ventricosum</name>
    <name type="common">Abyssinian banana</name>
    <name type="synonym">Musa ensete</name>
    <dbReference type="NCBI Taxonomy" id="4639"/>
    <lineage>
        <taxon>Eukaryota</taxon>
        <taxon>Viridiplantae</taxon>
        <taxon>Streptophyta</taxon>
        <taxon>Embryophyta</taxon>
        <taxon>Tracheophyta</taxon>
        <taxon>Spermatophyta</taxon>
        <taxon>Magnoliopsida</taxon>
        <taxon>Liliopsida</taxon>
        <taxon>Zingiberales</taxon>
        <taxon>Musaceae</taxon>
        <taxon>Ensete</taxon>
    </lineage>
</organism>
<dbReference type="Proteomes" id="UP000287651">
    <property type="component" value="Unassembled WGS sequence"/>
</dbReference>
<dbReference type="AlphaFoldDB" id="A0A426Z7D6"/>
<accession>A0A426Z7D6</accession>
<sequence>VADTRTASYRAVPPKKRVPISPRHPRWRAVVARGSPVPVLVPSGTHSAYRPIPVSYRYRDKLDTLKREKKGENLEFDVALPSPDPYPLLRLRKISPRGILREKTLFPREEKKRLPAWGEGT</sequence>
<name>A0A426Z7D6_ENSVE</name>
<dbReference type="EMBL" id="AMZH03008022">
    <property type="protein sequence ID" value="RRT59889.1"/>
    <property type="molecule type" value="Genomic_DNA"/>
</dbReference>
<evidence type="ECO:0000313" key="1">
    <source>
        <dbReference type="EMBL" id="RRT59889.1"/>
    </source>
</evidence>
<reference evidence="1 2" key="1">
    <citation type="journal article" date="2014" name="Agronomy (Basel)">
        <title>A Draft Genome Sequence for Ensete ventricosum, the Drought-Tolerant Tree Against Hunger.</title>
        <authorList>
            <person name="Harrison J."/>
            <person name="Moore K.A."/>
            <person name="Paszkiewicz K."/>
            <person name="Jones T."/>
            <person name="Grant M."/>
            <person name="Ambacheew D."/>
            <person name="Muzemil S."/>
            <person name="Studholme D.J."/>
        </authorList>
    </citation>
    <scope>NUCLEOTIDE SEQUENCE [LARGE SCALE GENOMIC DNA]</scope>
</reference>
<gene>
    <name evidence="1" type="ORF">B296_00027433</name>
</gene>